<keyword evidence="5" id="KW-1185">Reference proteome</keyword>
<dbReference type="PROSITE" id="PS00028">
    <property type="entry name" value="ZINC_FINGER_C2H2_1"/>
    <property type="match status" value="1"/>
</dbReference>
<comment type="caution">
    <text evidence="4">The sequence shown here is derived from an EMBL/GenBank/DDBJ whole genome shotgun (WGS) entry which is preliminary data.</text>
</comment>
<dbReference type="PANTHER" id="PTHR35391">
    <property type="entry name" value="C2H2-TYPE DOMAIN-CONTAINING PROTEIN-RELATED"/>
    <property type="match status" value="1"/>
</dbReference>
<dbReference type="PROSITE" id="PS50157">
    <property type="entry name" value="ZINC_FINGER_C2H2_2"/>
    <property type="match status" value="1"/>
</dbReference>
<reference evidence="4" key="1">
    <citation type="submission" date="2023-06" db="EMBL/GenBank/DDBJ databases">
        <title>Genome-scale phylogeny and comparative genomics of the fungal order Sordariales.</title>
        <authorList>
            <consortium name="Lawrence Berkeley National Laboratory"/>
            <person name="Hensen N."/>
            <person name="Bonometti L."/>
            <person name="Westerberg I."/>
            <person name="Brannstrom I.O."/>
            <person name="Guillou S."/>
            <person name="Cros-Aarteil S."/>
            <person name="Calhoun S."/>
            <person name="Haridas S."/>
            <person name="Kuo A."/>
            <person name="Mondo S."/>
            <person name="Pangilinan J."/>
            <person name="Riley R."/>
            <person name="Labutti K."/>
            <person name="Andreopoulos B."/>
            <person name="Lipzen A."/>
            <person name="Chen C."/>
            <person name="Yanf M."/>
            <person name="Daum C."/>
            <person name="Ng V."/>
            <person name="Clum A."/>
            <person name="Steindorff A."/>
            <person name="Ohm R."/>
            <person name="Martin F."/>
            <person name="Silar P."/>
            <person name="Natvig D."/>
            <person name="Lalanne C."/>
            <person name="Gautier V."/>
            <person name="Ament-Velasquez S.L."/>
            <person name="Kruys A."/>
            <person name="Hutchinson M.I."/>
            <person name="Powell A.J."/>
            <person name="Barry K."/>
            <person name="Miller A.N."/>
            <person name="Grigoriev I.V."/>
            <person name="Debuchy R."/>
            <person name="Gladieux P."/>
            <person name="Thoren M.H."/>
            <person name="Johannesson H."/>
        </authorList>
    </citation>
    <scope>NUCLEOTIDE SEQUENCE</scope>
    <source>
        <strain evidence="4">SMH2532-1</strain>
    </source>
</reference>
<feature type="compositionally biased region" description="Polar residues" evidence="2">
    <location>
        <begin position="468"/>
        <end position="484"/>
    </location>
</feature>
<proteinExistence type="predicted"/>
<feature type="region of interest" description="Disordered" evidence="2">
    <location>
        <begin position="442"/>
        <end position="461"/>
    </location>
</feature>
<organism evidence="4 5">
    <name type="scientific">Cercophora newfieldiana</name>
    <dbReference type="NCBI Taxonomy" id="92897"/>
    <lineage>
        <taxon>Eukaryota</taxon>
        <taxon>Fungi</taxon>
        <taxon>Dikarya</taxon>
        <taxon>Ascomycota</taxon>
        <taxon>Pezizomycotina</taxon>
        <taxon>Sordariomycetes</taxon>
        <taxon>Sordariomycetidae</taxon>
        <taxon>Sordariales</taxon>
        <taxon>Lasiosphaeriaceae</taxon>
        <taxon>Cercophora</taxon>
    </lineage>
</organism>
<dbReference type="EMBL" id="JAULSV010000002">
    <property type="protein sequence ID" value="KAK0652556.1"/>
    <property type="molecule type" value="Genomic_DNA"/>
</dbReference>
<evidence type="ECO:0000313" key="5">
    <source>
        <dbReference type="Proteomes" id="UP001174936"/>
    </source>
</evidence>
<feature type="compositionally biased region" description="Polar residues" evidence="2">
    <location>
        <begin position="492"/>
        <end position="505"/>
    </location>
</feature>
<dbReference type="Proteomes" id="UP001174936">
    <property type="component" value="Unassembled WGS sequence"/>
</dbReference>
<protein>
    <recommendedName>
        <fullName evidence="3">C2H2-type domain-containing protein</fullName>
    </recommendedName>
</protein>
<dbReference type="InterPro" id="IPR058925">
    <property type="entry name" value="zf-C2H2_AcuF"/>
</dbReference>
<evidence type="ECO:0000256" key="1">
    <source>
        <dbReference type="PROSITE-ProRule" id="PRU00042"/>
    </source>
</evidence>
<accession>A0AA39YJB6</accession>
<dbReference type="PANTHER" id="PTHR35391:SF7">
    <property type="entry name" value="C2H2-TYPE DOMAIN-CONTAINING PROTEIN"/>
    <property type="match status" value="1"/>
</dbReference>
<evidence type="ECO:0000313" key="4">
    <source>
        <dbReference type="EMBL" id="KAK0652556.1"/>
    </source>
</evidence>
<keyword evidence="1" id="KW-0479">Metal-binding</keyword>
<keyword evidence="1" id="KW-0862">Zinc</keyword>
<dbReference type="GO" id="GO:0008270">
    <property type="term" value="F:zinc ion binding"/>
    <property type="evidence" value="ECO:0007669"/>
    <property type="project" value="UniProtKB-KW"/>
</dbReference>
<sequence length="545" mass="60771">MGTIAKRVESCLGAFDSLLKALATSDGDSARGLSGPTANDRLARFKLWAGNIGAHRSGRSSLDYRLRDASHLHNQTIRLLEQLIKLLEDATSICIGETIPWDQEPQDSSELQFSDSDDEFPLDLGDQTELSQISSGITEMLDCLFRLSVSIRNPAPHDRFKRTTRVNLSHYEYFDISHVREAIPTIPDAYAERLGRAITRRREYFAYRESHHRRLAHGLEGADPDDDAAAAESTIASSIPNHLRLKGAGWAGQTVIDEDKMSETAGTETTVDSMFAAGERGKIPPLPRDAHERPFVCPFCRDMISATTTRAWTNHVLADLRPYTCLSPDCPTPLEDYQSRRKWIQHVLHNHWKSWKCALGCGEVFDSADTARDHIISHKPQDSEVPMLVNAGETRMPAHTASHCPLCRQQVASLKEYARHVGRHQKELSLFALPRLDTDADAEDATAGTVTDQETSTGGESNWVTEMEGQQASQNGSDGSQEQHPTFRPLNSWESTGFGSLSRTDSLPPLQPIVTDLEGSTQEFMENESPDLKREFQYYLPSVFP</sequence>
<evidence type="ECO:0000256" key="2">
    <source>
        <dbReference type="SAM" id="MobiDB-lite"/>
    </source>
</evidence>
<dbReference type="InterPro" id="IPR013087">
    <property type="entry name" value="Znf_C2H2_type"/>
</dbReference>
<dbReference type="SMART" id="SM00355">
    <property type="entry name" value="ZnF_C2H2"/>
    <property type="match status" value="3"/>
</dbReference>
<dbReference type="Pfam" id="PF26082">
    <property type="entry name" value="zf-C2H2_AcuF"/>
    <property type="match status" value="1"/>
</dbReference>
<feature type="domain" description="C2H2-type" evidence="3">
    <location>
        <begin position="355"/>
        <end position="383"/>
    </location>
</feature>
<name>A0AA39YJB6_9PEZI</name>
<evidence type="ECO:0000259" key="3">
    <source>
        <dbReference type="PROSITE" id="PS50157"/>
    </source>
</evidence>
<gene>
    <name evidence="4" type="ORF">B0T16DRAFT_103017</name>
</gene>
<keyword evidence="1" id="KW-0863">Zinc-finger</keyword>
<feature type="region of interest" description="Disordered" evidence="2">
    <location>
        <begin position="468"/>
        <end position="513"/>
    </location>
</feature>
<dbReference type="AlphaFoldDB" id="A0AA39YJB6"/>